<dbReference type="EMBL" id="AMXN01000012">
    <property type="protein sequence ID" value="ELS59153.1"/>
    <property type="molecule type" value="Genomic_DNA"/>
</dbReference>
<reference evidence="1 2" key="1">
    <citation type="journal article" date="2014" name="Syst. Appl. Microbiol.">
        <title>Genomic insights into the taxonomic status of the three subspecies of Bacillus subtilis.</title>
        <authorList>
            <person name="Yi H."/>
            <person name="Chun J."/>
            <person name="Cha C.J."/>
        </authorList>
    </citation>
    <scope>NUCLEOTIDE SEQUENCE [LARGE SCALE GENOMIC DNA]</scope>
    <source>
        <strain evidence="1 2">KCTC 13429</strain>
    </source>
</reference>
<name>A0A9W5LEE0_9BACI</name>
<accession>A0A9W5LEE0</accession>
<protein>
    <submittedName>
        <fullName evidence="1">Uncharacterized protein</fullName>
    </submittedName>
</protein>
<dbReference type="AlphaFoldDB" id="A0A9W5LEE0"/>
<keyword evidence="2" id="KW-1185">Reference proteome</keyword>
<organism evidence="1 2">
    <name type="scientific">Bacillus inaquosorum KCTC 13429</name>
    <dbReference type="NCBI Taxonomy" id="1236548"/>
    <lineage>
        <taxon>Bacteria</taxon>
        <taxon>Bacillati</taxon>
        <taxon>Bacillota</taxon>
        <taxon>Bacilli</taxon>
        <taxon>Bacillales</taxon>
        <taxon>Bacillaceae</taxon>
        <taxon>Bacillus</taxon>
    </lineage>
</organism>
<comment type="caution">
    <text evidence="1">The sequence shown here is derived from an EMBL/GenBank/DDBJ whole genome shotgun (WGS) entry which is preliminary data.</text>
</comment>
<gene>
    <name evidence="1" type="ORF">BSI_42820</name>
</gene>
<evidence type="ECO:0000313" key="2">
    <source>
        <dbReference type="Proteomes" id="UP000011182"/>
    </source>
</evidence>
<evidence type="ECO:0000313" key="1">
    <source>
        <dbReference type="EMBL" id="ELS59153.1"/>
    </source>
</evidence>
<sequence>MHQICRVCDECYSWKRNSLFSLTRLLYNKKQAKKKIEE</sequence>
<dbReference type="Proteomes" id="UP000011182">
    <property type="component" value="Unassembled WGS sequence"/>
</dbReference>
<proteinExistence type="predicted"/>